<dbReference type="EMBL" id="CAJOBO010001510">
    <property type="protein sequence ID" value="CAF4385152.1"/>
    <property type="molecule type" value="Genomic_DNA"/>
</dbReference>
<dbReference type="InterPro" id="IPR001650">
    <property type="entry name" value="Helicase_C-like"/>
</dbReference>
<keyword evidence="7" id="KW-0520">NAD</keyword>
<dbReference type="SMART" id="SM00847">
    <property type="entry name" value="HA2"/>
    <property type="match status" value="1"/>
</dbReference>
<dbReference type="GO" id="GO:0005524">
    <property type="term" value="F:ATP binding"/>
    <property type="evidence" value="ECO:0007669"/>
    <property type="project" value="UniProtKB-KW"/>
</dbReference>
<evidence type="ECO:0000259" key="9">
    <source>
        <dbReference type="PROSITE" id="PS51059"/>
    </source>
</evidence>
<dbReference type="SMART" id="SM00490">
    <property type="entry name" value="HELICc"/>
    <property type="match status" value="1"/>
</dbReference>
<evidence type="ECO:0000256" key="2">
    <source>
        <dbReference type="ARBA" id="ARBA00022801"/>
    </source>
</evidence>
<dbReference type="Pfam" id="PF12796">
    <property type="entry name" value="Ank_2"/>
    <property type="match status" value="1"/>
</dbReference>
<organism evidence="11 12">
    <name type="scientific">Rotaria socialis</name>
    <dbReference type="NCBI Taxonomy" id="392032"/>
    <lineage>
        <taxon>Eukaryota</taxon>
        <taxon>Metazoa</taxon>
        <taxon>Spiralia</taxon>
        <taxon>Gnathifera</taxon>
        <taxon>Rotifera</taxon>
        <taxon>Eurotatoria</taxon>
        <taxon>Bdelloidea</taxon>
        <taxon>Philodinida</taxon>
        <taxon>Philodinidae</taxon>
        <taxon>Rotaria</taxon>
    </lineage>
</organism>
<dbReference type="Pfam" id="PF00271">
    <property type="entry name" value="Helicase_C"/>
    <property type="match status" value="1"/>
</dbReference>
<dbReference type="SUPFAM" id="SSF56399">
    <property type="entry name" value="ADP-ribosylation"/>
    <property type="match status" value="1"/>
</dbReference>
<dbReference type="Gene3D" id="3.90.228.10">
    <property type="match status" value="1"/>
</dbReference>
<reference evidence="11" key="1">
    <citation type="submission" date="2021-02" db="EMBL/GenBank/DDBJ databases">
        <authorList>
            <person name="Nowell W R."/>
        </authorList>
    </citation>
    <scope>NUCLEOTIDE SEQUENCE</scope>
</reference>
<feature type="domain" description="Helicase C-terminal" evidence="10">
    <location>
        <begin position="1199"/>
        <end position="1365"/>
    </location>
</feature>
<dbReference type="InterPro" id="IPR012317">
    <property type="entry name" value="Poly(ADP-ribose)pol_cat_dom"/>
</dbReference>
<dbReference type="PANTHER" id="PTHR18934:SF91">
    <property type="entry name" value="PRE-MRNA-SPLICING FACTOR ATP-DEPENDENT RNA HELICASE PRP16"/>
    <property type="match status" value="1"/>
</dbReference>
<dbReference type="SUPFAM" id="SSF52540">
    <property type="entry name" value="P-loop containing nucleoside triphosphate hydrolases"/>
    <property type="match status" value="2"/>
</dbReference>
<dbReference type="Pfam" id="PF00644">
    <property type="entry name" value="PARP"/>
    <property type="match status" value="1"/>
</dbReference>
<dbReference type="SMART" id="SM00248">
    <property type="entry name" value="ANK"/>
    <property type="match status" value="2"/>
</dbReference>
<keyword evidence="2" id="KW-0378">Hydrolase</keyword>
<dbReference type="PANTHER" id="PTHR18934">
    <property type="entry name" value="ATP-DEPENDENT RNA HELICASE"/>
    <property type="match status" value="1"/>
</dbReference>
<dbReference type="InterPro" id="IPR036770">
    <property type="entry name" value="Ankyrin_rpt-contain_sf"/>
</dbReference>
<proteinExistence type="inferred from homology"/>
<dbReference type="PROSITE" id="PS51059">
    <property type="entry name" value="PARP_CATALYTIC"/>
    <property type="match status" value="1"/>
</dbReference>
<sequence>MADDDPDVKHLKRCFQDMIAIVHQTVEQLRPKKSDSESDTLYANTVLNTGVFTFTLNKNDDEEMSILRTNLESAINKHRPHLSSICQRYLLEFLCQYHYDDQDKKFTDSFTMESLYPFECALEGALTSIDTFVAAWQGKLAPVRDFIKDYPTFKDKPGLHGTTLLYSAAKNNHLRIVKYLVEHVQCAVNAQNLQDLAKALSGATVKGGSGHFNANPSAASTALHGACFDGHLEIVEYLIEHEADYFILNQAHETPIENGKRHDKIREFFEKFLILGYSQISRTLPEVPITEKTTVTTMFDCIWEHKSLSNNEWHSFSADESKELSQSLIVLPDQEMKRDIYLSVRSDTYTVSLIRFLRSGKNRDPTNNLAWVRCRGSSIANFDCYALWQIMIVEHPNLKPNDLPSLEPVEVPRSYDSRFQLQLNCWYNCTPQISAKLDHAINYRRKKTPLDVDLITSDILEFDLQLFTFNNEKKTVVGFIRWLPKLISRKQQDSSRIRAIDNFQNLANADPIPFTTARLKQLSQPSDTQSIVSEDDASVDGDLDSPVAQTLMNVDEGDEDTFIARRETNNRTNDGFWSVKDCQKDDDTESVASDDARSEILDDYLSEASKPSAALSALVESISAHRQEIDVIKADLERKDQENRILQEQLDAANEEMDRQLNDDRKKTDKLKKEQESDKRKQEQELNKLIQKISQLTAEQRRIEAEKVDAQKIERAIKAVDYKGIEAEVIQDIFTPKFSLILDHLKKTKTQFGNQLMNKIPQMRFDRKTNVYIVTIIGFPEHHETFKLILKQAQQLLRLKQGAVTFYERKLDKMKNGIRRDLSKVKPKTQLWKQYEKLFVQFINEKSIEYAKMFSDCIRQKADSLIEQCISNDMTTIRNEIYTQTNNFMKDNNILIKEVDSLKLKALEEFIQQNITNQRTRLEKKPTPNAIDTLEKFIGRVRNTMKTNPRYVGHEVKHYSLIPDLLQRLMLYYCSFKIQLPLYESSIELLDKIEKNTVVTIATSTGSEQKKNDCTCFLGKSTLLPGLLAAEGYDKIIVTQPRRLPCMLISERVNTTMTMVSDPNSQKLAGWAVAGAENNQNAKVIYLTDGLLKERLLHDENFITKDTQLNRSIVFFIDEVHERSVNIDHCLALLARILTLHPDLKSKIKLIISSATLDTSVPKLFRQIPQVTFAAFEMPQMGTIYPVAKVARPNENILNIVQELYQDRRRYDQILCFVSSVKEVNECVTLLKKITGGAITAYPLVQSQQASVQQEYIETGSVFFSTTVAETSLTFPQLKFVIDTGMINVPVYDPQSKRTVLKVGRAAESTIKQRLGRLGRTQPGTYYSLYNFKVEDQRYPIPQICQSDLMNIEFSLRKSPLHKGLEYMKNFLPDKPPQPSIDHTVQELRNLGILENAPSESLTSHGRALAKLPDFGSLAMSKCVLAALKEYNCGRDLIVLSSILSVLNTTTVLKSVPQQFKSADGDFMTLLNVMDQILLVKKSVKSNEFRLEPICQSKGLTGIQHIIKQALRRQISLEKSFNLSPDFRTQAQVKSNDWELIAKSLLVGYYTNVFASTKELKDRHDLFVRYNDSIDSDIASLDSQSVLARTVNKTPPALVIARDIRYSTSVRSKAILSFVGEIKPDWVEYQVTRNLQLNSEEETRLNTNNLFKNAVSKFSHRISMALNNTTKSAKLSGPAGTVFNGELHLRQNMEEEFQFQLDCTNPLSPAKRTNLTRNLESIMKMPYIFKPMQWRWENQKQVTITINCNSSTKTCDVTVKGRNLEYKNVKKEFDSFLKWLQDCAVIRHPNSGVPPRVFRPQVRSKYLDIEERIARITDSKRTTVDLYNGAKGTKATRESRMEVVAWIAVCLFSCKLEGGFVRDWVIGNYTARPAGLTGNPKAWISYTNGVPYLNREVVPADLDCHLPTHAYFDIDRFHDELYKYDITCKVSRQDWRYVLLIDEDAPTGPFTMDLIEPHVALTHDRIDFDVNDLSLEKDYTHEIGMRVDIQQRPYLIEIEAIVDNIKNKRFQVLRPIDNFLTERIDKMINIRHWTQMGEPFSVVPNPNPKYSAVLVTLPPPSKLYRDLQTEMQKIGSVTIVSIEQVKNPLLEDTYESMKKLIAKQCKGSNPNERSLFHGTKGEGIDGIRDDGFDDRYFSPTGNWGHGAYFADDPKKSHGYTAADTTDQTHVMYYCKVVLGVESKQTATNQQLVSAPKDTHSVVGTLGGFTEYIVYRYGQALPYMKITYKG</sequence>
<dbReference type="Gene3D" id="1.20.120.1080">
    <property type="match status" value="1"/>
</dbReference>
<protein>
    <recommendedName>
        <fullName evidence="7">Poly [ADP-ribose] polymerase</fullName>
        <shortName evidence="7">PARP</shortName>
        <ecNumber evidence="7">2.4.2.-</ecNumber>
    </recommendedName>
</protein>
<feature type="repeat" description="ANK" evidence="6">
    <location>
        <begin position="218"/>
        <end position="250"/>
    </location>
</feature>
<evidence type="ECO:0000256" key="4">
    <source>
        <dbReference type="ARBA" id="ARBA00022840"/>
    </source>
</evidence>
<dbReference type="CDD" id="cd17917">
    <property type="entry name" value="DEXHc_RHA-like"/>
    <property type="match status" value="1"/>
</dbReference>
<evidence type="ECO:0000313" key="11">
    <source>
        <dbReference type="EMBL" id="CAF4385152.1"/>
    </source>
</evidence>
<evidence type="ECO:0000256" key="7">
    <source>
        <dbReference type="RuleBase" id="RU362114"/>
    </source>
</evidence>
<keyword evidence="4" id="KW-0067">ATP-binding</keyword>
<keyword evidence="6" id="KW-0040">ANK repeat</keyword>
<dbReference type="EC" id="2.4.2.-" evidence="7"/>
<evidence type="ECO:0000259" key="10">
    <source>
        <dbReference type="PROSITE" id="PS51194"/>
    </source>
</evidence>
<comment type="caution">
    <text evidence="11">The sequence shown here is derived from an EMBL/GenBank/DDBJ whole genome shotgun (WGS) entry which is preliminary data.</text>
</comment>
<dbReference type="PROSITE" id="PS50297">
    <property type="entry name" value="ANK_REP_REGION"/>
    <property type="match status" value="1"/>
</dbReference>
<dbReference type="GO" id="GO:0016787">
    <property type="term" value="F:hydrolase activity"/>
    <property type="evidence" value="ECO:0007669"/>
    <property type="project" value="UniProtKB-KW"/>
</dbReference>
<dbReference type="InterPro" id="IPR027417">
    <property type="entry name" value="P-loop_NTPase"/>
</dbReference>
<dbReference type="GO" id="GO:0003723">
    <property type="term" value="F:RNA binding"/>
    <property type="evidence" value="ECO:0007669"/>
    <property type="project" value="TreeGrafter"/>
</dbReference>
<dbReference type="Gene3D" id="3.40.50.300">
    <property type="entry name" value="P-loop containing nucleotide triphosphate hydrolases"/>
    <property type="match status" value="2"/>
</dbReference>
<feature type="region of interest" description="Disordered" evidence="8">
    <location>
        <begin position="650"/>
        <end position="683"/>
    </location>
</feature>
<feature type="domain" description="PARP catalytic" evidence="9">
    <location>
        <begin position="2041"/>
        <end position="2229"/>
    </location>
</feature>
<feature type="compositionally biased region" description="Basic and acidic residues" evidence="8">
    <location>
        <begin position="656"/>
        <end position="683"/>
    </location>
</feature>
<evidence type="ECO:0000313" key="12">
    <source>
        <dbReference type="Proteomes" id="UP000663851"/>
    </source>
</evidence>
<dbReference type="SUPFAM" id="SSF48403">
    <property type="entry name" value="Ankyrin repeat"/>
    <property type="match status" value="1"/>
</dbReference>
<dbReference type="GO" id="GO:0004386">
    <property type="term" value="F:helicase activity"/>
    <property type="evidence" value="ECO:0007669"/>
    <property type="project" value="UniProtKB-KW"/>
</dbReference>
<keyword evidence="7" id="KW-0808">Transferase</keyword>
<dbReference type="InterPro" id="IPR007502">
    <property type="entry name" value="Helicase-assoc_dom"/>
</dbReference>
<dbReference type="PROSITE" id="PS50088">
    <property type="entry name" value="ANK_REPEAT"/>
    <property type="match status" value="1"/>
</dbReference>
<evidence type="ECO:0000256" key="3">
    <source>
        <dbReference type="ARBA" id="ARBA00022806"/>
    </source>
</evidence>
<keyword evidence="3" id="KW-0347">Helicase</keyword>
<dbReference type="Gene3D" id="1.25.40.20">
    <property type="entry name" value="Ankyrin repeat-containing domain"/>
    <property type="match status" value="1"/>
</dbReference>
<keyword evidence="1" id="KW-0547">Nucleotide-binding</keyword>
<accession>A0A820N3D5</accession>
<dbReference type="InterPro" id="IPR002110">
    <property type="entry name" value="Ankyrin_rpt"/>
</dbReference>
<dbReference type="Proteomes" id="UP000663851">
    <property type="component" value="Unassembled WGS sequence"/>
</dbReference>
<evidence type="ECO:0000256" key="1">
    <source>
        <dbReference type="ARBA" id="ARBA00022741"/>
    </source>
</evidence>
<evidence type="ECO:0000256" key="5">
    <source>
        <dbReference type="ARBA" id="ARBA00038040"/>
    </source>
</evidence>
<gene>
    <name evidence="11" type="ORF">HFQ381_LOCUS19016</name>
</gene>
<name>A0A820N3D5_9BILA</name>
<comment type="similarity">
    <text evidence="5">Belongs to the DEAD box helicase family. DEAH subfamily. PRP16 sub-subfamily.</text>
</comment>
<keyword evidence="7" id="KW-0328">Glycosyltransferase</keyword>
<dbReference type="PROSITE" id="PS51194">
    <property type="entry name" value="HELICASE_CTER"/>
    <property type="match status" value="1"/>
</dbReference>
<evidence type="ECO:0000256" key="8">
    <source>
        <dbReference type="SAM" id="MobiDB-lite"/>
    </source>
</evidence>
<dbReference type="GO" id="GO:0003950">
    <property type="term" value="F:NAD+ poly-ADP-ribosyltransferase activity"/>
    <property type="evidence" value="ECO:0007669"/>
    <property type="project" value="UniProtKB-UniRule"/>
</dbReference>
<evidence type="ECO:0000256" key="6">
    <source>
        <dbReference type="PROSITE-ProRule" id="PRU00023"/>
    </source>
</evidence>